<dbReference type="EMBL" id="CP023067">
    <property type="protein sequence ID" value="ASY63768.1"/>
    <property type="molecule type" value="Genomic_DNA"/>
</dbReference>
<proteinExistence type="predicted"/>
<reference evidence="1 2" key="1">
    <citation type="submission" date="2017-08" db="EMBL/GenBank/DDBJ databases">
        <title>Multipartite genome sequences of Sinorhizobium species nodulating soybeans.</title>
        <authorList>
            <person name="Tian C.F."/>
        </authorList>
    </citation>
    <scope>NUCLEOTIDE SEQUENCE [LARGE SCALE GENOMIC DNA]</scope>
    <source>
        <strain evidence="1 2">CCBAU 05684</strain>
    </source>
</reference>
<name>A0A249PCX6_9HYPH</name>
<protein>
    <submittedName>
        <fullName evidence="1">Uncharacterized protein</fullName>
    </submittedName>
</protein>
<keyword evidence="2" id="KW-1185">Reference proteome</keyword>
<accession>A0A249PCX6</accession>
<dbReference type="AlphaFoldDB" id="A0A249PCX6"/>
<sequence>MRETANSTCTAPSFAAIFDEERRAIKRMIEALLIDNFD</sequence>
<dbReference type="KEGG" id="esj:SJ05684_c23270"/>
<gene>
    <name evidence="1" type="ORF">SJ05684_c23270</name>
</gene>
<organism evidence="1 2">
    <name type="scientific">Sinorhizobium sojae CCBAU 05684</name>
    <dbReference type="NCBI Taxonomy" id="716928"/>
    <lineage>
        <taxon>Bacteria</taxon>
        <taxon>Pseudomonadati</taxon>
        <taxon>Pseudomonadota</taxon>
        <taxon>Alphaproteobacteria</taxon>
        <taxon>Hyphomicrobiales</taxon>
        <taxon>Rhizobiaceae</taxon>
        <taxon>Sinorhizobium/Ensifer group</taxon>
        <taxon>Sinorhizobium</taxon>
    </lineage>
</organism>
<evidence type="ECO:0000313" key="1">
    <source>
        <dbReference type="EMBL" id="ASY63768.1"/>
    </source>
</evidence>
<evidence type="ECO:0000313" key="2">
    <source>
        <dbReference type="Proteomes" id="UP000217211"/>
    </source>
</evidence>
<dbReference type="Proteomes" id="UP000217211">
    <property type="component" value="Chromosome"/>
</dbReference>